<dbReference type="RefSeq" id="WP_090048525.1">
    <property type="nucleotide sequence ID" value="NZ_FNCC01000004.1"/>
</dbReference>
<dbReference type="EMBL" id="FNCC01000004">
    <property type="protein sequence ID" value="SDF99353.1"/>
    <property type="molecule type" value="Genomic_DNA"/>
</dbReference>
<proteinExistence type="inferred from homology"/>
<dbReference type="InterPro" id="IPR051601">
    <property type="entry name" value="Serine_prot/Carboxylest_S33"/>
</dbReference>
<dbReference type="Proteomes" id="UP000199623">
    <property type="component" value="Unassembled WGS sequence"/>
</dbReference>
<dbReference type="Gene3D" id="3.40.50.1820">
    <property type="entry name" value="alpha/beta hydrolase"/>
    <property type="match status" value="1"/>
</dbReference>
<dbReference type="AlphaFoldDB" id="A0A1G7QLG1"/>
<name>A0A1G7QLG1_9PSEU</name>
<protein>
    <submittedName>
        <fullName evidence="6">TAP-like protein</fullName>
    </submittedName>
</protein>
<evidence type="ECO:0000256" key="3">
    <source>
        <dbReference type="ARBA" id="ARBA00022801"/>
    </source>
</evidence>
<reference evidence="7" key="1">
    <citation type="submission" date="2016-10" db="EMBL/GenBank/DDBJ databases">
        <authorList>
            <person name="Varghese N."/>
            <person name="Submissions S."/>
        </authorList>
    </citation>
    <scope>NUCLEOTIDE SEQUENCE [LARGE SCALE GENOMIC DNA]</scope>
    <source>
        <strain evidence="7">CGMCC 4.3506</strain>
    </source>
</reference>
<feature type="signal peptide" evidence="4">
    <location>
        <begin position="1"/>
        <end position="25"/>
    </location>
</feature>
<evidence type="ECO:0000313" key="6">
    <source>
        <dbReference type="EMBL" id="SDF99353.1"/>
    </source>
</evidence>
<dbReference type="PANTHER" id="PTHR43248">
    <property type="entry name" value="2-SUCCINYL-6-HYDROXY-2,4-CYCLOHEXADIENE-1-CARBOXYLATE SYNTHASE"/>
    <property type="match status" value="1"/>
</dbReference>
<gene>
    <name evidence="6" type="ORF">SAMN05216553_104510</name>
</gene>
<keyword evidence="3" id="KW-0378">Hydrolase</keyword>
<evidence type="ECO:0000256" key="2">
    <source>
        <dbReference type="ARBA" id="ARBA00022729"/>
    </source>
</evidence>
<dbReference type="InterPro" id="IPR029058">
    <property type="entry name" value="AB_hydrolase_fold"/>
</dbReference>
<dbReference type="OrthoDB" id="4273853at2"/>
<organism evidence="6 7">
    <name type="scientific">Lentzea fradiae</name>
    <dbReference type="NCBI Taxonomy" id="200378"/>
    <lineage>
        <taxon>Bacteria</taxon>
        <taxon>Bacillati</taxon>
        <taxon>Actinomycetota</taxon>
        <taxon>Actinomycetes</taxon>
        <taxon>Pseudonocardiales</taxon>
        <taxon>Pseudonocardiaceae</taxon>
        <taxon>Lentzea</taxon>
    </lineage>
</organism>
<comment type="similarity">
    <text evidence="1">Belongs to the peptidase S33 family.</text>
</comment>
<feature type="chain" id="PRO_5011466489" evidence="4">
    <location>
        <begin position="26"/>
        <end position="508"/>
    </location>
</feature>
<dbReference type="SUPFAM" id="SSF53474">
    <property type="entry name" value="alpha/beta-Hydrolases"/>
    <property type="match status" value="1"/>
</dbReference>
<dbReference type="GO" id="GO:0016787">
    <property type="term" value="F:hydrolase activity"/>
    <property type="evidence" value="ECO:0007669"/>
    <property type="project" value="UniProtKB-KW"/>
</dbReference>
<dbReference type="PANTHER" id="PTHR43248:SF29">
    <property type="entry name" value="TRIPEPTIDYL AMINOPEPTIDASE"/>
    <property type="match status" value="1"/>
</dbReference>
<evidence type="ECO:0000256" key="1">
    <source>
        <dbReference type="ARBA" id="ARBA00010088"/>
    </source>
</evidence>
<dbReference type="InterPro" id="IPR013595">
    <property type="entry name" value="Pept_S33_TAP-like_C"/>
</dbReference>
<keyword evidence="2 4" id="KW-0732">Signal</keyword>
<dbReference type="STRING" id="200378.SAMN05216553_104510"/>
<evidence type="ECO:0000313" key="7">
    <source>
        <dbReference type="Proteomes" id="UP000199623"/>
    </source>
</evidence>
<evidence type="ECO:0000259" key="5">
    <source>
        <dbReference type="Pfam" id="PF08386"/>
    </source>
</evidence>
<feature type="domain" description="Peptidase S33 tripeptidyl aminopeptidase-like C-terminal" evidence="5">
    <location>
        <begin position="381"/>
        <end position="480"/>
    </location>
</feature>
<keyword evidence="7" id="KW-1185">Reference proteome</keyword>
<sequence>MNRKRTAATLVVTATALLLAPPAHAAPGRAIAWEKCFDTLPPGAPPGAERLECGSFTAPMDWNNPRNGKTITIAVSRLTPKNGKAKTTVFTNPGGPGGAGRSLPLVYVDRPKLSENAEIIGIDVRGTGGSDNVTCGEFFALGTTDPRDRSKANLDRIYGDMEQQARTCQSASGELGRYVTTDQTVKDLDLLRQLLGKKKVSWLGYSGGSWMGAYYATYFPKTLDRIVLDSNADFTGPWQNVFDDWGMGFERRFRVDFLPWVAKYDDLYHLGKTGEEVRQSYERTRAKLNAEPVTRPEGVYNGVVLDFLLRASLYDKSSFDATATLFAELAGVSPQRLTAQATSYPDASTGTLYSILCNDTPFQGDRKYLERDAVRDGAKWPLFGYYQLQGPCAFWDRPDVRLKKPTGHGVAPTLMVQSVRDPATPIEGAKKAHRDFNNSVLLTVEDEGDHGIYGFGNECVNTVVERYLVDGVAPRKDLSCPGVPLPTPGETVHNPLTRARQLATQLGW</sequence>
<accession>A0A1G7QLG1</accession>
<dbReference type="Pfam" id="PF08386">
    <property type="entry name" value="Abhydrolase_4"/>
    <property type="match status" value="1"/>
</dbReference>
<evidence type="ECO:0000256" key="4">
    <source>
        <dbReference type="SAM" id="SignalP"/>
    </source>
</evidence>